<keyword evidence="3" id="KW-1185">Reference proteome</keyword>
<accession>A0ABW8AT18</accession>
<dbReference type="RefSeq" id="WP_398284147.1">
    <property type="nucleotide sequence ID" value="NZ_JBITLV010000008.1"/>
</dbReference>
<organism evidence="2 3">
    <name type="scientific">Spongisporangium articulatum</name>
    <dbReference type="NCBI Taxonomy" id="3362603"/>
    <lineage>
        <taxon>Bacteria</taxon>
        <taxon>Bacillati</taxon>
        <taxon>Actinomycetota</taxon>
        <taxon>Actinomycetes</taxon>
        <taxon>Kineosporiales</taxon>
        <taxon>Kineosporiaceae</taxon>
        <taxon>Spongisporangium</taxon>
    </lineage>
</organism>
<reference evidence="2 3" key="1">
    <citation type="submission" date="2024-10" db="EMBL/GenBank/DDBJ databases">
        <title>The Natural Products Discovery Center: Release of the First 8490 Sequenced Strains for Exploring Actinobacteria Biosynthetic Diversity.</title>
        <authorList>
            <person name="Kalkreuter E."/>
            <person name="Kautsar S.A."/>
            <person name="Yang D."/>
            <person name="Bader C.D."/>
            <person name="Teijaro C.N."/>
            <person name="Fluegel L."/>
            <person name="Davis C.M."/>
            <person name="Simpson J.R."/>
            <person name="Lauterbach L."/>
            <person name="Steele A.D."/>
            <person name="Gui C."/>
            <person name="Meng S."/>
            <person name="Li G."/>
            <person name="Viehrig K."/>
            <person name="Ye F."/>
            <person name="Su P."/>
            <person name="Kiefer A.F."/>
            <person name="Nichols A."/>
            <person name="Cepeda A.J."/>
            <person name="Yan W."/>
            <person name="Fan B."/>
            <person name="Jiang Y."/>
            <person name="Adhikari A."/>
            <person name="Zheng C.-J."/>
            <person name="Schuster L."/>
            <person name="Cowan T.M."/>
            <person name="Smanski M.J."/>
            <person name="Chevrette M.G."/>
            <person name="De Carvalho L.P.S."/>
            <person name="Shen B."/>
        </authorList>
    </citation>
    <scope>NUCLEOTIDE SEQUENCE [LARGE SCALE GENOMIC DNA]</scope>
    <source>
        <strain evidence="2 3">NPDC049639</strain>
    </source>
</reference>
<dbReference type="EMBL" id="JBITLV010000008">
    <property type="protein sequence ID" value="MFI7589543.1"/>
    <property type="molecule type" value="Genomic_DNA"/>
</dbReference>
<gene>
    <name evidence="2" type="ORF">ACIB24_20955</name>
</gene>
<dbReference type="Proteomes" id="UP001612915">
    <property type="component" value="Unassembled WGS sequence"/>
</dbReference>
<evidence type="ECO:0000313" key="3">
    <source>
        <dbReference type="Proteomes" id="UP001612915"/>
    </source>
</evidence>
<protein>
    <recommendedName>
        <fullName evidence="4">WXG100 family type VII secretion target</fullName>
    </recommendedName>
</protein>
<feature type="region of interest" description="Disordered" evidence="1">
    <location>
        <begin position="87"/>
        <end position="114"/>
    </location>
</feature>
<name>A0ABW8AT18_9ACTN</name>
<evidence type="ECO:0008006" key="4">
    <source>
        <dbReference type="Google" id="ProtNLM"/>
    </source>
</evidence>
<evidence type="ECO:0000256" key="1">
    <source>
        <dbReference type="SAM" id="MobiDB-lite"/>
    </source>
</evidence>
<comment type="caution">
    <text evidence="2">The sequence shown here is derived from an EMBL/GenBank/DDBJ whole genome shotgun (WGS) entry which is preliminary data.</text>
</comment>
<feature type="compositionally biased region" description="Gly residues" evidence="1">
    <location>
        <begin position="90"/>
        <end position="114"/>
    </location>
</feature>
<proteinExistence type="predicted"/>
<sequence length="399" mass="41026">MATFIGASPEDLDVLAQTMSRQAGHLAEIDSRVRAQLSQTTWFGGDMERFSATWSTRHAGDLAAVAHSLQRAATAVRAQARQQRVASGAVGSGAGPSGPGGVGSWADAGPGGVNGPGAPGLGDLGEAVPLGLMAMLGLVPGAYNGFKKIYEPLDSLWTVGHDAPEWLQKWRAIGRAKDVFREAERVFEWTGQAENARLNSILRQVDDVNDYRVLRQWYLGQEHVLDAFQDVVKAGGEIGRAENAFVDAVKMTGPLSRAGGLLGVVGGVVQVIHPDHETGVLSVIDRGVGGITAIASGTALAAGVGLITLSPLGAGVVAGALVAGAVWTGGNYVVDHWDSISHGADVAGDWINAQNQKVLDTAAHAVDDVAGAVADGAGDVAHAVGSSATGAWKSVKGLF</sequence>
<evidence type="ECO:0000313" key="2">
    <source>
        <dbReference type="EMBL" id="MFI7589543.1"/>
    </source>
</evidence>